<protein>
    <submittedName>
        <fullName evidence="2">Uncharacterized protein</fullName>
    </submittedName>
</protein>
<organism evidence="2 3">
    <name type="scientific">Halogranum salarium B-1</name>
    <dbReference type="NCBI Taxonomy" id="1210908"/>
    <lineage>
        <taxon>Archaea</taxon>
        <taxon>Methanobacteriati</taxon>
        <taxon>Methanobacteriota</taxon>
        <taxon>Stenosarchaea group</taxon>
        <taxon>Halobacteria</taxon>
        <taxon>Halobacteriales</taxon>
        <taxon>Haloferacaceae</taxon>
    </lineage>
</organism>
<evidence type="ECO:0000313" key="2">
    <source>
        <dbReference type="EMBL" id="EJN59927.1"/>
    </source>
</evidence>
<evidence type="ECO:0000313" key="3">
    <source>
        <dbReference type="Proteomes" id="UP000007813"/>
    </source>
</evidence>
<dbReference type="EMBL" id="ALJD01000004">
    <property type="protein sequence ID" value="EJN59927.1"/>
    <property type="molecule type" value="Genomic_DNA"/>
</dbReference>
<feature type="region of interest" description="Disordered" evidence="1">
    <location>
        <begin position="1"/>
        <end position="45"/>
    </location>
</feature>
<dbReference type="Proteomes" id="UP000007813">
    <property type="component" value="Unassembled WGS sequence"/>
</dbReference>
<accession>J3EXP2</accession>
<comment type="caution">
    <text evidence="2">The sequence shown here is derived from an EMBL/GenBank/DDBJ whole genome shotgun (WGS) entry which is preliminary data.</text>
</comment>
<sequence>MCLGRAKGNSFQRSNDEASGTSTTLHRRTSSPLPDNFASDEHFSG</sequence>
<name>J3EXP2_9EURY</name>
<reference evidence="2 3" key="1">
    <citation type="journal article" date="2012" name="J. Bacteriol.">
        <title>Draft Genome Sequence of the Extremely Halophilic Archaeon Halogranum salarium B-1T.</title>
        <authorList>
            <person name="Kim K.K."/>
            <person name="Lee K.C."/>
            <person name="Lee J.S."/>
        </authorList>
    </citation>
    <scope>NUCLEOTIDE SEQUENCE [LARGE SCALE GENOMIC DNA]</scope>
    <source>
        <strain evidence="2 3">B-1</strain>
    </source>
</reference>
<dbReference type="AlphaFoldDB" id="J3EXP2"/>
<evidence type="ECO:0000256" key="1">
    <source>
        <dbReference type="SAM" id="MobiDB-lite"/>
    </source>
</evidence>
<feature type="compositionally biased region" description="Polar residues" evidence="1">
    <location>
        <begin position="9"/>
        <end position="24"/>
    </location>
</feature>
<gene>
    <name evidence="2" type="ORF">HSB1_20850</name>
</gene>
<proteinExistence type="predicted"/>